<name>A0A381Q205_9ZZZZ</name>
<protein>
    <submittedName>
        <fullName evidence="1">Uncharacterized protein</fullName>
    </submittedName>
</protein>
<proteinExistence type="predicted"/>
<sequence length="105" mass="12208">MERSIIHMILHFLVPLMVAKAAWKENWFRPFMIMVLTMAVDLDHLLADPIFDPNRCGLGFHPLHSWPAIAVYLALLLSPRFRIPALGLLIHMLLDGTDCLWIFWM</sequence>
<dbReference type="EMBL" id="UINC01001127">
    <property type="protein sequence ID" value="SUZ71643.1"/>
    <property type="molecule type" value="Genomic_DNA"/>
</dbReference>
<dbReference type="AlphaFoldDB" id="A0A381Q205"/>
<gene>
    <name evidence="1" type="ORF">METZ01_LOCUS24497</name>
</gene>
<evidence type="ECO:0000313" key="1">
    <source>
        <dbReference type="EMBL" id="SUZ71643.1"/>
    </source>
</evidence>
<dbReference type="Pfam" id="PF19617">
    <property type="entry name" value="DUF6122"/>
    <property type="match status" value="1"/>
</dbReference>
<reference evidence="1" key="1">
    <citation type="submission" date="2018-05" db="EMBL/GenBank/DDBJ databases">
        <authorList>
            <person name="Lanie J.A."/>
            <person name="Ng W.-L."/>
            <person name="Kazmierczak K.M."/>
            <person name="Andrzejewski T.M."/>
            <person name="Davidsen T.M."/>
            <person name="Wayne K.J."/>
            <person name="Tettelin H."/>
            <person name="Glass J.I."/>
            <person name="Rusch D."/>
            <person name="Podicherti R."/>
            <person name="Tsui H.-C.T."/>
            <person name="Winkler M.E."/>
        </authorList>
    </citation>
    <scope>NUCLEOTIDE SEQUENCE</scope>
</reference>
<organism evidence="1">
    <name type="scientific">marine metagenome</name>
    <dbReference type="NCBI Taxonomy" id="408172"/>
    <lineage>
        <taxon>unclassified sequences</taxon>
        <taxon>metagenomes</taxon>
        <taxon>ecological metagenomes</taxon>
    </lineage>
</organism>
<dbReference type="InterPro" id="IPR046125">
    <property type="entry name" value="DUF6122"/>
</dbReference>
<accession>A0A381Q205</accession>